<gene>
    <name evidence="2" type="ORF">ESB13_03580</name>
</gene>
<keyword evidence="3" id="KW-1185">Reference proteome</keyword>
<dbReference type="SMART" id="SM00758">
    <property type="entry name" value="PA14"/>
    <property type="match status" value="1"/>
</dbReference>
<evidence type="ECO:0000259" key="1">
    <source>
        <dbReference type="PROSITE" id="PS51820"/>
    </source>
</evidence>
<protein>
    <recommendedName>
        <fullName evidence="1">PA14 domain-containing protein</fullName>
    </recommendedName>
</protein>
<dbReference type="SUPFAM" id="SSF56988">
    <property type="entry name" value="Anthrax protective antigen"/>
    <property type="match status" value="1"/>
</dbReference>
<dbReference type="RefSeq" id="WP_129001654.1">
    <property type="nucleotide sequence ID" value="NZ_SDHZ01000001.1"/>
</dbReference>
<sequence>MILFLTCKYKKEIALVFLLVFYSEFVLAAHAMAMRSCRSEAIQYYMSYSGKAAMHCNHAPEITLLPAKAGLAEDAVNELEDNGPSQPEMQAFQAVGANNMVDLFSGDFSYNIPLMDVGGYPINIAYKSGVTMEEDASWTGLGWNINPGTITRNMRGLPDDFSGKQDTIARTISIRDNRTIGGTFGADIELAGNPKQSSGGSDSTKKFWGKIGASIGVFHNTYAGWGMETGLNASINAGRASKGPFSGALSFTNNSQSGYSITPSASFHTKMKAIEADINSCGIFSLSMPYNSRAGLRGIQLSAGLQQWKQIKAENYSASSSFTSLISFATPSYTPTMSYPMTSTQYSFTIKLGGEAFTVHPSGYLSGYESIQKIEAGDKRMTLPAFGYLNAQQAGGNFHVLHDFNREKDMPYREKPEVPNIAVPSYTYDLFSITGEGTGGMFRAYRGDIGFVHDNYLSSKDASNRFSIDLGGGNLVHGGTDLNINRATTQTGPWVSQNTMMGVVAPRNSSALFEAAYFRNPGDKTVSSKEYFNTLGGDDLVTVKLKQNGSSDPAIIASNYLSRYRAGRPADDLLLTPQNAVKNRRDKRAQVISYLTAADASEAGLDKYIENYRLNKFSLANCDAAVDVSEYGEGIGLQATYYKGKNFDGNILLERNEPTIGFAHTYKLKDDDMGTLNALPTIIDQNRKNFSARWIGRIKAPATGTYVFTTKSDDGSRLYINDSLILNDWNSHPAVLKNSVPLNLEAGKFYDIRVEYFQGSEKLLFALGWTYPGKSKLELIPAQYLYHRSTKDTFANERIVLEKRVNQFRKPSHISQINVLNPDGRRYVYGIPVYNLEQKDVSFSVDASRGDRTRGLVGYNPDVDDSPNNNQGKEAYFNKEEIPAYAHGFLLTGILSPDYSDLTGNGITEDDLGTAIKFNYSKVADIYKPFGWRAPNVPDSASYNEGFRTYSRDDKGTYSFGTKELWYLNSVVSKTMVAVFKVSDRYDLWPVNQQGKKDFSTPMAKKLDEIKLYTKADFQEKGESATPVKTVHFEYTYELCRGVNHGGKDKGPYADSGKLTLKKIWFTYNGNKKSKLNPYLFFYKGKNPSYNNNAADRWGNYKDPLQNPSSTTASVRTNAEYPYALQDSAIAAANAAAWTLDSIALPSGGKMKITYESDDYAYVQDRRAMCMFQVVGFSGSKPTSMADVSDKLYGSKDYMYVIAKVPKAVKTENEVYKAYLQGIDKVYFKLNVKMPSDRWGSGAEYVPCYAGVDLAGGYGALNNNYIWFKVKSINDNGVEDGGNISPMAKAAIQYLRLNLPSKAYPDSEVMDDFGALEAVKNIVGLAGGLIDVLRGFDNKARGNNWAQRIDNERSVVRLNAPAYTKIGGGLRVKRITIYDNWNKMSKGKKEATYGQEYDYTTVIKIDGVDTRISSGVATYEPFIGGEENPFRMPVEYTERVSVLAPVSMGYTEEPLGESFYPSPAVGYSKVRVKSIHTENVRSANGYEETEFFTAYDFPAIASKTVLNDNKKRYSPTLRNLLKIDARHYLAVTQGFRIELNDMHGKLKSQASYDNKGDVVSQTINYYKTASSADGYRRLSNTVNAISPSGVIDTAALIGKEVELMMDMRSEKSISDGFNVNVNGDMFAAGIWPVLIPSLLNLFQHEETVFNSIGTTKIIQRYGILDSVLHVEKGSRVSVANMLYDAETGDVLLTRTQNEFKDSIFSFSYPAHWYYEGMSGAYQNIGAVFNKVFIKSGKVVSGLPSADSTFFASGDEVLIGTRQKTGEGNGCDEQFATFPSYITAWVVNANETKGGPKDLYFMKRDGNMVSANSAEIKILRSGRRNIVGSIGAVTSLRCPMVKPDGKTYQLQFNADTKIIDAAASGFRQNWKVGDQLKSRKECAVQ</sequence>
<reference evidence="2 3" key="1">
    <citation type="submission" date="2019-01" db="EMBL/GenBank/DDBJ databases">
        <title>Filimonas sp. strain TTM-71.</title>
        <authorList>
            <person name="Chen W.-M."/>
        </authorList>
    </citation>
    <scope>NUCLEOTIDE SEQUENCE [LARGE SCALE GENOMIC DNA]</scope>
    <source>
        <strain evidence="2 3">TTM-71</strain>
    </source>
</reference>
<dbReference type="Pfam" id="PF07691">
    <property type="entry name" value="PA14"/>
    <property type="match status" value="1"/>
</dbReference>
<dbReference type="InterPro" id="IPR037524">
    <property type="entry name" value="PA14/GLEYA"/>
</dbReference>
<organism evidence="2 3">
    <name type="scientific">Filimonas effusa</name>
    <dbReference type="NCBI Taxonomy" id="2508721"/>
    <lineage>
        <taxon>Bacteria</taxon>
        <taxon>Pseudomonadati</taxon>
        <taxon>Bacteroidota</taxon>
        <taxon>Chitinophagia</taxon>
        <taxon>Chitinophagales</taxon>
        <taxon>Chitinophagaceae</taxon>
        <taxon>Filimonas</taxon>
    </lineage>
</organism>
<dbReference type="Gene3D" id="3.90.182.10">
    <property type="entry name" value="Toxin - Anthrax Protective Antigen,domain 1"/>
    <property type="match status" value="1"/>
</dbReference>
<comment type="caution">
    <text evidence="2">The sequence shown here is derived from an EMBL/GenBank/DDBJ whole genome shotgun (WGS) entry which is preliminary data.</text>
</comment>
<accession>A0A4Q1DBE6</accession>
<evidence type="ECO:0000313" key="3">
    <source>
        <dbReference type="Proteomes" id="UP000290545"/>
    </source>
</evidence>
<dbReference type="Proteomes" id="UP000290545">
    <property type="component" value="Unassembled WGS sequence"/>
</dbReference>
<name>A0A4Q1DBE6_9BACT</name>
<dbReference type="EMBL" id="SDHZ01000001">
    <property type="protein sequence ID" value="RXK85903.1"/>
    <property type="molecule type" value="Genomic_DNA"/>
</dbReference>
<dbReference type="PROSITE" id="PS51820">
    <property type="entry name" value="PA14"/>
    <property type="match status" value="1"/>
</dbReference>
<proteinExistence type="predicted"/>
<dbReference type="InterPro" id="IPR011658">
    <property type="entry name" value="PA14_dom"/>
</dbReference>
<feature type="domain" description="PA14" evidence="1">
    <location>
        <begin position="632"/>
        <end position="784"/>
    </location>
</feature>
<dbReference type="OrthoDB" id="9814627at2"/>
<evidence type="ECO:0000313" key="2">
    <source>
        <dbReference type="EMBL" id="RXK85903.1"/>
    </source>
</evidence>